<evidence type="ECO:0000313" key="1">
    <source>
        <dbReference type="EMBL" id="OWZ16295.1"/>
    </source>
</evidence>
<dbReference type="EMBL" id="NBNE01000958">
    <property type="protein sequence ID" value="OWZ16295.1"/>
    <property type="molecule type" value="Genomic_DNA"/>
</dbReference>
<gene>
    <name evidence="1" type="ORF">PHMEG_0009927</name>
</gene>
<name>A0A225WF98_9STRA</name>
<protein>
    <recommendedName>
        <fullName evidence="3">RxLR effector protein</fullName>
    </recommendedName>
</protein>
<organism evidence="1 2">
    <name type="scientific">Phytophthora megakarya</name>
    <dbReference type="NCBI Taxonomy" id="4795"/>
    <lineage>
        <taxon>Eukaryota</taxon>
        <taxon>Sar</taxon>
        <taxon>Stramenopiles</taxon>
        <taxon>Oomycota</taxon>
        <taxon>Peronosporomycetes</taxon>
        <taxon>Peronosporales</taxon>
        <taxon>Peronosporaceae</taxon>
        <taxon>Phytophthora</taxon>
    </lineage>
</organism>
<proteinExistence type="predicted"/>
<dbReference type="Proteomes" id="UP000198211">
    <property type="component" value="Unassembled WGS sequence"/>
</dbReference>
<dbReference type="AlphaFoldDB" id="A0A225WF98"/>
<accession>A0A225WF98</accession>
<sequence length="84" mass="10193">MFMKRGQNPVPDKRIARVQWWIKRKTPNEILYKHKVSPDEYFQALKLDPKLKMYAHVADAREKNPNLEKFLDYKGYFDYMKAVD</sequence>
<evidence type="ECO:0008006" key="3">
    <source>
        <dbReference type="Google" id="ProtNLM"/>
    </source>
</evidence>
<comment type="caution">
    <text evidence="1">The sequence shown here is derived from an EMBL/GenBank/DDBJ whole genome shotgun (WGS) entry which is preliminary data.</text>
</comment>
<dbReference type="OrthoDB" id="127754at2759"/>
<evidence type="ECO:0000313" key="2">
    <source>
        <dbReference type="Proteomes" id="UP000198211"/>
    </source>
</evidence>
<reference evidence="2" key="1">
    <citation type="submission" date="2017-03" db="EMBL/GenBank/DDBJ databases">
        <title>Phytopthora megakarya and P. palmivora, two closely related causual agents of cacao black pod achieved similar genome size and gene model numbers by different mechanisms.</title>
        <authorList>
            <person name="Ali S."/>
            <person name="Shao J."/>
            <person name="Larry D.J."/>
            <person name="Kronmiller B."/>
            <person name="Shen D."/>
            <person name="Strem M.D."/>
            <person name="Melnick R.L."/>
            <person name="Guiltinan M.J."/>
            <person name="Tyler B.M."/>
            <person name="Meinhardt L.W."/>
            <person name="Bailey B.A."/>
        </authorList>
    </citation>
    <scope>NUCLEOTIDE SEQUENCE [LARGE SCALE GENOMIC DNA]</scope>
    <source>
        <strain evidence="2">zdho120</strain>
    </source>
</reference>
<keyword evidence="2" id="KW-1185">Reference proteome</keyword>